<dbReference type="EMBL" id="JASPKZ010006568">
    <property type="protein sequence ID" value="KAJ9587123.1"/>
    <property type="molecule type" value="Genomic_DNA"/>
</dbReference>
<accession>A0AAD7ZWJ7</accession>
<organism evidence="2 3">
    <name type="scientific">Diploptera punctata</name>
    <name type="common">Pacific beetle cockroach</name>
    <dbReference type="NCBI Taxonomy" id="6984"/>
    <lineage>
        <taxon>Eukaryota</taxon>
        <taxon>Metazoa</taxon>
        <taxon>Ecdysozoa</taxon>
        <taxon>Arthropoda</taxon>
        <taxon>Hexapoda</taxon>
        <taxon>Insecta</taxon>
        <taxon>Pterygota</taxon>
        <taxon>Neoptera</taxon>
        <taxon>Polyneoptera</taxon>
        <taxon>Dictyoptera</taxon>
        <taxon>Blattodea</taxon>
        <taxon>Blaberoidea</taxon>
        <taxon>Blaberidae</taxon>
        <taxon>Diplopterinae</taxon>
        <taxon>Diploptera</taxon>
    </lineage>
</organism>
<comment type="caution">
    <text evidence="2">The sequence shown here is derived from an EMBL/GenBank/DDBJ whole genome shotgun (WGS) entry which is preliminary data.</text>
</comment>
<protein>
    <submittedName>
        <fullName evidence="2">Uncharacterized protein</fullName>
    </submittedName>
</protein>
<evidence type="ECO:0000313" key="3">
    <source>
        <dbReference type="Proteomes" id="UP001233999"/>
    </source>
</evidence>
<sequence>CYPALLSFPQSPCPTAVAIILHLFAPFFNHCIPKLMCFFFFISSNTLSRFDFLIYDNMTEFCVVIILRTVIYDMGPTALLPFEQSENRLQHYTFIECNSAKIRFSDCSKGAKRCFNLAEKDIIQQLK</sequence>
<reference evidence="2" key="2">
    <citation type="submission" date="2023-05" db="EMBL/GenBank/DDBJ databases">
        <authorList>
            <person name="Fouks B."/>
        </authorList>
    </citation>
    <scope>NUCLEOTIDE SEQUENCE</scope>
    <source>
        <strain evidence="2">Stay&amp;Tobe</strain>
        <tissue evidence="2">Testes</tissue>
    </source>
</reference>
<feature type="transmembrane region" description="Helical" evidence="1">
    <location>
        <begin position="16"/>
        <end position="42"/>
    </location>
</feature>
<keyword evidence="1" id="KW-0812">Transmembrane</keyword>
<dbReference type="Proteomes" id="UP001233999">
    <property type="component" value="Unassembled WGS sequence"/>
</dbReference>
<proteinExistence type="predicted"/>
<feature type="non-terminal residue" evidence="2">
    <location>
        <position position="127"/>
    </location>
</feature>
<evidence type="ECO:0000313" key="2">
    <source>
        <dbReference type="EMBL" id="KAJ9587123.1"/>
    </source>
</evidence>
<dbReference type="AlphaFoldDB" id="A0AAD7ZWJ7"/>
<gene>
    <name evidence="2" type="ORF">L9F63_028304</name>
</gene>
<keyword evidence="1" id="KW-0472">Membrane</keyword>
<keyword evidence="1" id="KW-1133">Transmembrane helix</keyword>
<evidence type="ECO:0000256" key="1">
    <source>
        <dbReference type="SAM" id="Phobius"/>
    </source>
</evidence>
<reference evidence="2" key="1">
    <citation type="journal article" date="2023" name="IScience">
        <title>Live-bearing cockroach genome reveals convergent evolutionary mechanisms linked to viviparity in insects and beyond.</title>
        <authorList>
            <person name="Fouks B."/>
            <person name="Harrison M.C."/>
            <person name="Mikhailova A.A."/>
            <person name="Marchal E."/>
            <person name="English S."/>
            <person name="Carruthers M."/>
            <person name="Jennings E.C."/>
            <person name="Chiamaka E.L."/>
            <person name="Frigard R.A."/>
            <person name="Pippel M."/>
            <person name="Attardo G.M."/>
            <person name="Benoit J.B."/>
            <person name="Bornberg-Bauer E."/>
            <person name="Tobe S.S."/>
        </authorList>
    </citation>
    <scope>NUCLEOTIDE SEQUENCE</scope>
    <source>
        <strain evidence="2">Stay&amp;Tobe</strain>
    </source>
</reference>
<feature type="non-terminal residue" evidence="2">
    <location>
        <position position="1"/>
    </location>
</feature>
<keyword evidence="3" id="KW-1185">Reference proteome</keyword>
<name>A0AAD7ZWJ7_DIPPU</name>